<gene>
    <name evidence="1" type="ORF">OVN521_LOCUS42450</name>
</gene>
<comment type="caution">
    <text evidence="1">The sequence shown here is derived from an EMBL/GenBank/DDBJ whole genome shotgun (WGS) entry which is preliminary data.</text>
</comment>
<protein>
    <submittedName>
        <fullName evidence="1">Uncharacterized protein</fullName>
    </submittedName>
</protein>
<reference evidence="1" key="1">
    <citation type="submission" date="2021-02" db="EMBL/GenBank/DDBJ databases">
        <authorList>
            <person name="Nowell W R."/>
        </authorList>
    </citation>
    <scope>NUCLEOTIDE SEQUENCE</scope>
</reference>
<organism evidence="1 2">
    <name type="scientific">Rotaria magnacalcarata</name>
    <dbReference type="NCBI Taxonomy" id="392030"/>
    <lineage>
        <taxon>Eukaryota</taxon>
        <taxon>Metazoa</taxon>
        <taxon>Spiralia</taxon>
        <taxon>Gnathifera</taxon>
        <taxon>Rotifera</taxon>
        <taxon>Eurotatoria</taxon>
        <taxon>Bdelloidea</taxon>
        <taxon>Philodinida</taxon>
        <taxon>Philodinidae</taxon>
        <taxon>Rotaria</taxon>
    </lineage>
</organism>
<dbReference type="AlphaFoldDB" id="A0A820XN96"/>
<proteinExistence type="predicted"/>
<feature type="non-terminal residue" evidence="1">
    <location>
        <position position="1"/>
    </location>
</feature>
<evidence type="ECO:0000313" key="1">
    <source>
        <dbReference type="EMBL" id="CAF4534071.1"/>
    </source>
</evidence>
<dbReference type="EMBL" id="CAJOBG010058341">
    <property type="protein sequence ID" value="CAF4534071.1"/>
    <property type="molecule type" value="Genomic_DNA"/>
</dbReference>
<feature type="non-terminal residue" evidence="1">
    <location>
        <position position="147"/>
    </location>
</feature>
<sequence length="147" mass="16333">KDFKYVPLINDPITFASIGAPSQRPRASSINTKSDPLNLSTTVAKTIQPFKGLFSPKTRNVNARQENQLLRGQNIIIMEPNGQDATFGESTSLHGQLACVWILAETLNESQVKHLHSMGSTLIFNLKQILHELSVSKHFQSKHNIIS</sequence>
<accession>A0A820XN96</accession>
<keyword evidence="2" id="KW-1185">Reference proteome</keyword>
<evidence type="ECO:0000313" key="2">
    <source>
        <dbReference type="Proteomes" id="UP000663866"/>
    </source>
</evidence>
<dbReference type="Proteomes" id="UP000663866">
    <property type="component" value="Unassembled WGS sequence"/>
</dbReference>
<name>A0A820XN96_9BILA</name>